<comment type="similarity">
    <text evidence="2">Belongs to the virb1 family.</text>
</comment>
<evidence type="ECO:0000256" key="2">
    <source>
        <dbReference type="ARBA" id="ARBA00009387"/>
    </source>
</evidence>
<dbReference type="InterPro" id="IPR008258">
    <property type="entry name" value="Transglycosylase_SLT_dom_1"/>
</dbReference>
<dbReference type="PANTHER" id="PTHR37423:SF5">
    <property type="entry name" value="SOLUBLE LYTIC MUREIN TRANSGLYCOSYLASE"/>
    <property type="match status" value="1"/>
</dbReference>
<feature type="region of interest" description="Disordered" evidence="4">
    <location>
        <begin position="112"/>
        <end position="137"/>
    </location>
</feature>
<dbReference type="STRING" id="450851.PHZ_c1354"/>
<dbReference type="Gene3D" id="1.10.530.10">
    <property type="match status" value="1"/>
</dbReference>
<feature type="signal peptide" evidence="5">
    <location>
        <begin position="1"/>
        <end position="25"/>
    </location>
</feature>
<dbReference type="Proteomes" id="UP000001868">
    <property type="component" value="Chromosome"/>
</dbReference>
<dbReference type="GO" id="GO:0000270">
    <property type="term" value="P:peptidoglycan metabolic process"/>
    <property type="evidence" value="ECO:0007669"/>
    <property type="project" value="InterPro"/>
</dbReference>
<dbReference type="InterPro" id="IPR023346">
    <property type="entry name" value="Lysozyme-like_dom_sf"/>
</dbReference>
<dbReference type="PANTHER" id="PTHR37423">
    <property type="entry name" value="SOLUBLE LYTIC MUREIN TRANSGLYCOSYLASE-RELATED"/>
    <property type="match status" value="1"/>
</dbReference>
<protein>
    <submittedName>
        <fullName evidence="7">Soluble lytic murein transglycosylase</fullName>
    </submittedName>
</protein>
<dbReference type="GO" id="GO:0016020">
    <property type="term" value="C:membrane"/>
    <property type="evidence" value="ECO:0007669"/>
    <property type="project" value="InterPro"/>
</dbReference>
<dbReference type="RefSeq" id="WP_012521912.1">
    <property type="nucleotide sequence ID" value="NC_011144.1"/>
</dbReference>
<evidence type="ECO:0000256" key="1">
    <source>
        <dbReference type="ARBA" id="ARBA00007734"/>
    </source>
</evidence>
<dbReference type="SUPFAM" id="SSF48435">
    <property type="entry name" value="Bacterial muramidases"/>
    <property type="match status" value="1"/>
</dbReference>
<evidence type="ECO:0000256" key="5">
    <source>
        <dbReference type="SAM" id="SignalP"/>
    </source>
</evidence>
<dbReference type="AlphaFoldDB" id="B4R998"/>
<name>B4R998_PHEZH</name>
<keyword evidence="8" id="KW-1185">Reference proteome</keyword>
<sequence>MTPIKRLCMGAAALSILAASAGAAAAESPRPLSDRDARAYAAAFAAADQGDFVGAQIAAAGIKDNSLLGYLSFRQLMHPTAHKASFEELSGWLSKFRDLPLADRVFSLAAKRKPSGAEAPPAPDVGPDPNAESARKAREAYYSGEPQKAFLLAAAAGERWIAGLSAYRLKNFPEAEVHFADLARDEDEDSWLRSAAAFWAARSAEALGDAVTAQTFLRLAAQAPETFYGMIAERRVQLVQAQAPTGQIVLASYRAPPPAPKADPAHLLASQPRAHRAAALVQIGRFEEARQEIRAGLAAAAPDERRAWNRLAADLRLGRAAAEKPTPGYRILGSDYPVPALEPKWGFTVDRALVYALVWQESRFNPQAVSPAGAIGLMQLMPETAARAAGDDKLKKDASPLFDPAFNLRVGQDYLTWLMERGVGYDLLRTVAAYNGGPGAVMKAAANAGDDDPLLLIESLPAQETRAYVEKVLAAYWTYKRMFGEEARSLDALASGARTIDARLDLPDARGPQPELTAKTIQVGLLKADYAGALD</sequence>
<evidence type="ECO:0000313" key="7">
    <source>
        <dbReference type="EMBL" id="ACG77768.1"/>
    </source>
</evidence>
<evidence type="ECO:0000256" key="4">
    <source>
        <dbReference type="SAM" id="MobiDB-lite"/>
    </source>
</evidence>
<dbReference type="SUPFAM" id="SSF53955">
    <property type="entry name" value="Lysozyme-like"/>
    <property type="match status" value="1"/>
</dbReference>
<keyword evidence="3 5" id="KW-0732">Signal</keyword>
<evidence type="ECO:0000259" key="6">
    <source>
        <dbReference type="Pfam" id="PF01464"/>
    </source>
</evidence>
<gene>
    <name evidence="7" type="ordered locus">PHZ_c1354</name>
</gene>
<dbReference type="Pfam" id="PF01464">
    <property type="entry name" value="SLT"/>
    <property type="match status" value="1"/>
</dbReference>
<proteinExistence type="inferred from homology"/>
<feature type="domain" description="Transglycosylase SLT" evidence="6">
    <location>
        <begin position="344"/>
        <end position="452"/>
    </location>
</feature>
<reference evidence="7 8" key="1">
    <citation type="journal article" date="2008" name="BMC Genomics">
        <title>Complete genome of Phenylobacterium zucineum - a novel facultative intracellular bacterium isolated from human erythroleukemia cell line K562.</title>
        <authorList>
            <person name="Luo Y."/>
            <person name="Xu X."/>
            <person name="Ding Z."/>
            <person name="Liu Z."/>
            <person name="Zhang B."/>
            <person name="Yan Z."/>
            <person name="Sun J."/>
            <person name="Hu S."/>
            <person name="Hu X."/>
        </authorList>
    </citation>
    <scope>NUCLEOTIDE SEQUENCE [LARGE SCALE GENOMIC DNA]</scope>
    <source>
        <strain evidence="7 8">HLK1</strain>
    </source>
</reference>
<dbReference type="EMBL" id="CP000747">
    <property type="protein sequence ID" value="ACG77768.1"/>
    <property type="molecule type" value="Genomic_DNA"/>
</dbReference>
<dbReference type="InterPro" id="IPR008939">
    <property type="entry name" value="Lytic_TGlycosylase_superhlx_U"/>
</dbReference>
<evidence type="ECO:0000256" key="3">
    <source>
        <dbReference type="ARBA" id="ARBA00022729"/>
    </source>
</evidence>
<dbReference type="Gene3D" id="1.25.20.10">
    <property type="entry name" value="Bacterial muramidases"/>
    <property type="match status" value="1"/>
</dbReference>
<evidence type="ECO:0000313" key="8">
    <source>
        <dbReference type="Proteomes" id="UP000001868"/>
    </source>
</evidence>
<dbReference type="PROSITE" id="PS00922">
    <property type="entry name" value="TRANSGLYCOSYLASE"/>
    <property type="match status" value="1"/>
</dbReference>
<dbReference type="CAZy" id="GH23">
    <property type="family name" value="Glycoside Hydrolase Family 23"/>
</dbReference>
<comment type="similarity">
    <text evidence="1">Belongs to the transglycosylase Slt family.</text>
</comment>
<dbReference type="CDD" id="cd13401">
    <property type="entry name" value="Slt70-like"/>
    <property type="match status" value="1"/>
</dbReference>
<dbReference type="KEGG" id="pzu:PHZ_c1354"/>
<accession>B4R998</accession>
<dbReference type="GO" id="GO:0042597">
    <property type="term" value="C:periplasmic space"/>
    <property type="evidence" value="ECO:0007669"/>
    <property type="project" value="InterPro"/>
</dbReference>
<organism evidence="7 8">
    <name type="scientific">Phenylobacterium zucineum (strain HLK1)</name>
    <dbReference type="NCBI Taxonomy" id="450851"/>
    <lineage>
        <taxon>Bacteria</taxon>
        <taxon>Pseudomonadati</taxon>
        <taxon>Pseudomonadota</taxon>
        <taxon>Alphaproteobacteria</taxon>
        <taxon>Caulobacterales</taxon>
        <taxon>Caulobacteraceae</taxon>
        <taxon>Phenylobacterium</taxon>
    </lineage>
</organism>
<dbReference type="GO" id="GO:0004553">
    <property type="term" value="F:hydrolase activity, hydrolyzing O-glycosyl compounds"/>
    <property type="evidence" value="ECO:0007669"/>
    <property type="project" value="InterPro"/>
</dbReference>
<dbReference type="HOGENOM" id="CLU_020668_0_0_5"/>
<dbReference type="GO" id="GO:0008933">
    <property type="term" value="F:peptidoglycan lytic transglycosylase activity"/>
    <property type="evidence" value="ECO:0007669"/>
    <property type="project" value="InterPro"/>
</dbReference>
<feature type="chain" id="PRO_5002821854" evidence="5">
    <location>
        <begin position="26"/>
        <end position="535"/>
    </location>
</feature>
<dbReference type="InterPro" id="IPR000189">
    <property type="entry name" value="Transglyc_AS"/>
</dbReference>
<dbReference type="eggNOG" id="COG0741">
    <property type="taxonomic scope" value="Bacteria"/>
</dbReference>